<reference evidence="1 2" key="1">
    <citation type="submission" date="2021-07" db="EMBL/GenBank/DDBJ databases">
        <title>Genome data of Colletotrichum spaethianum.</title>
        <authorList>
            <person name="Utami Y.D."/>
            <person name="Hiruma K."/>
        </authorList>
    </citation>
    <scope>NUCLEOTIDE SEQUENCE [LARGE SCALE GENOMIC DNA]</scope>
    <source>
        <strain evidence="1 2">MAFF 242679</strain>
    </source>
</reference>
<proteinExistence type="predicted"/>
<dbReference type="AlphaFoldDB" id="A0AA37LZX7"/>
<sequence length="91" mass="9898">MLPLATTPLPFKPGLECKCDHHERFGHLPFKTRATYRVWNRIGAGGGALAWLLGAAFDASNISERWALSQINVGTAGDLAHQVKPGKEDES</sequence>
<keyword evidence="2" id="KW-1185">Reference proteome</keyword>
<organism evidence="1 2">
    <name type="scientific">Colletotrichum liriopes</name>
    <dbReference type="NCBI Taxonomy" id="708192"/>
    <lineage>
        <taxon>Eukaryota</taxon>
        <taxon>Fungi</taxon>
        <taxon>Dikarya</taxon>
        <taxon>Ascomycota</taxon>
        <taxon>Pezizomycotina</taxon>
        <taxon>Sordariomycetes</taxon>
        <taxon>Hypocreomycetidae</taxon>
        <taxon>Glomerellales</taxon>
        <taxon>Glomerellaceae</taxon>
        <taxon>Colletotrichum</taxon>
        <taxon>Colletotrichum spaethianum species complex</taxon>
    </lineage>
</organism>
<dbReference type="Proteomes" id="UP001055172">
    <property type="component" value="Unassembled WGS sequence"/>
</dbReference>
<protein>
    <submittedName>
        <fullName evidence="1">Uncharacterized protein</fullName>
    </submittedName>
</protein>
<evidence type="ECO:0000313" key="1">
    <source>
        <dbReference type="EMBL" id="GJC89878.1"/>
    </source>
</evidence>
<accession>A0AA37LZX7</accession>
<name>A0AA37LZX7_9PEZI</name>
<gene>
    <name evidence="1" type="ORF">ColLi_12716</name>
</gene>
<comment type="caution">
    <text evidence="1">The sequence shown here is derived from an EMBL/GenBank/DDBJ whole genome shotgun (WGS) entry which is preliminary data.</text>
</comment>
<evidence type="ECO:0000313" key="2">
    <source>
        <dbReference type="Proteomes" id="UP001055172"/>
    </source>
</evidence>
<dbReference type="EMBL" id="BPPX01000046">
    <property type="protein sequence ID" value="GJC89878.1"/>
    <property type="molecule type" value="Genomic_DNA"/>
</dbReference>